<dbReference type="AlphaFoldDB" id="A0A178M742"/>
<dbReference type="InterPro" id="IPR050267">
    <property type="entry name" value="Anti-sigma-factor_SerPK"/>
</dbReference>
<dbReference type="RefSeq" id="WP_066788984.1">
    <property type="nucleotide sequence ID" value="NZ_LWQS01000064.1"/>
</dbReference>
<feature type="domain" description="Histidine kinase/HSP90-like ATPase" evidence="2">
    <location>
        <begin position="16"/>
        <end position="134"/>
    </location>
</feature>
<dbReference type="OrthoDB" id="9798941at2"/>
<evidence type="ECO:0000259" key="2">
    <source>
        <dbReference type="Pfam" id="PF13581"/>
    </source>
</evidence>
<dbReference type="SUPFAM" id="SSF55874">
    <property type="entry name" value="ATPase domain of HSP90 chaperone/DNA topoisomerase II/histidine kinase"/>
    <property type="match status" value="1"/>
</dbReference>
<dbReference type="STRING" id="1707952.A6A03_16295"/>
<dbReference type="PANTHER" id="PTHR35526">
    <property type="entry name" value="ANTI-SIGMA-F FACTOR RSBW-RELATED"/>
    <property type="match status" value="1"/>
</dbReference>
<evidence type="ECO:0000256" key="1">
    <source>
        <dbReference type="ARBA" id="ARBA00022527"/>
    </source>
</evidence>
<protein>
    <submittedName>
        <fullName evidence="3">Anti-sigma regulatory factor</fullName>
    </submittedName>
</protein>
<sequence>MQRVELRIPSIPIFERVVRASAAEIGSAAGLSPERVEDLKLAVSEAVNNAIDHGNRGDTAKLVGVIFDIDGDKLEIRISDQGGGVERLDFSRHVIDDERLDAGYLRGFGMYLISALVDDYEVDSSQQGTVLTLRLYRKDRQQ</sequence>
<dbReference type="Gene3D" id="3.30.565.10">
    <property type="entry name" value="Histidine kinase-like ATPase, C-terminal domain"/>
    <property type="match status" value="1"/>
</dbReference>
<evidence type="ECO:0000313" key="4">
    <source>
        <dbReference type="Proteomes" id="UP000078287"/>
    </source>
</evidence>
<keyword evidence="1" id="KW-0418">Kinase</keyword>
<keyword evidence="4" id="KW-1185">Reference proteome</keyword>
<dbReference type="Proteomes" id="UP000078287">
    <property type="component" value="Unassembled WGS sequence"/>
</dbReference>
<proteinExistence type="predicted"/>
<organism evidence="3 4">
    <name type="scientific">Chloroflexus islandicus</name>
    <dbReference type="NCBI Taxonomy" id="1707952"/>
    <lineage>
        <taxon>Bacteria</taxon>
        <taxon>Bacillati</taxon>
        <taxon>Chloroflexota</taxon>
        <taxon>Chloroflexia</taxon>
        <taxon>Chloroflexales</taxon>
        <taxon>Chloroflexineae</taxon>
        <taxon>Chloroflexaceae</taxon>
        <taxon>Chloroflexus</taxon>
    </lineage>
</organism>
<dbReference type="CDD" id="cd16936">
    <property type="entry name" value="HATPase_RsbW-like"/>
    <property type="match status" value="1"/>
</dbReference>
<gene>
    <name evidence="3" type="ORF">A6A03_16295</name>
</gene>
<dbReference type="GO" id="GO:0004674">
    <property type="term" value="F:protein serine/threonine kinase activity"/>
    <property type="evidence" value="ECO:0007669"/>
    <property type="project" value="UniProtKB-KW"/>
</dbReference>
<dbReference type="EMBL" id="LWQS01000064">
    <property type="protein sequence ID" value="OAN44579.1"/>
    <property type="molecule type" value="Genomic_DNA"/>
</dbReference>
<keyword evidence="1" id="KW-0723">Serine/threonine-protein kinase</keyword>
<name>A0A178M742_9CHLR</name>
<keyword evidence="1" id="KW-0808">Transferase</keyword>
<dbReference type="Pfam" id="PF13581">
    <property type="entry name" value="HATPase_c_2"/>
    <property type="match status" value="1"/>
</dbReference>
<dbReference type="InterPro" id="IPR036890">
    <property type="entry name" value="HATPase_C_sf"/>
</dbReference>
<accession>A0A178M742</accession>
<dbReference type="InterPro" id="IPR003594">
    <property type="entry name" value="HATPase_dom"/>
</dbReference>
<dbReference type="PANTHER" id="PTHR35526:SF3">
    <property type="entry name" value="ANTI-SIGMA-F FACTOR RSBW"/>
    <property type="match status" value="1"/>
</dbReference>
<evidence type="ECO:0000313" key="3">
    <source>
        <dbReference type="EMBL" id="OAN44579.1"/>
    </source>
</evidence>
<comment type="caution">
    <text evidence="3">The sequence shown here is derived from an EMBL/GenBank/DDBJ whole genome shotgun (WGS) entry which is preliminary data.</text>
</comment>
<reference evidence="3 4" key="1">
    <citation type="submission" date="2016-04" db="EMBL/GenBank/DDBJ databases">
        <title>Chloroflexus islandicus sp. nov., a thermophilic filamentous anoxygenic phototrophic bacterium from geyser Strokkur (Iceland).</title>
        <authorList>
            <person name="Gaisin V.A."/>
            <person name="Kalashnikov A.M."/>
            <person name="Sukhacheva M.V."/>
            <person name="Grouzdev D.S."/>
            <person name="Ivanov T.M."/>
            <person name="Kuznetsov B."/>
            <person name="Gorlenko V.M."/>
        </authorList>
    </citation>
    <scope>NUCLEOTIDE SEQUENCE [LARGE SCALE GENOMIC DNA]</scope>
    <source>
        <strain evidence="4">isl-2</strain>
    </source>
</reference>